<gene>
    <name evidence="2" type="ORF">ACHAWO_013075</name>
</gene>
<feature type="compositionally biased region" description="Polar residues" evidence="1">
    <location>
        <begin position="11"/>
        <end position="29"/>
    </location>
</feature>
<organism evidence="2 3">
    <name type="scientific">Cyclotella atomus</name>
    <dbReference type="NCBI Taxonomy" id="382360"/>
    <lineage>
        <taxon>Eukaryota</taxon>
        <taxon>Sar</taxon>
        <taxon>Stramenopiles</taxon>
        <taxon>Ochrophyta</taxon>
        <taxon>Bacillariophyta</taxon>
        <taxon>Coscinodiscophyceae</taxon>
        <taxon>Thalassiosirophycidae</taxon>
        <taxon>Stephanodiscales</taxon>
        <taxon>Stephanodiscaceae</taxon>
        <taxon>Cyclotella</taxon>
    </lineage>
</organism>
<sequence length="156" mass="16636">MVMTAAAPANATMQTNQEDLGINNTSNLPENDVGEIKAETRESPAHSSTEAEEELADHGTTSCPLFMDSLPRNFESNAGLSAIASLLNEDSGNDNTESEKSSRTSEIKVITGGGKATKRRTGMGRHSPYKSPNGKSDAKKGTTIGEAQLFLSMWKM</sequence>
<feature type="compositionally biased region" description="Basic and acidic residues" evidence="1">
    <location>
        <begin position="34"/>
        <end position="44"/>
    </location>
</feature>
<dbReference type="AlphaFoldDB" id="A0ABD3NPC6"/>
<evidence type="ECO:0000313" key="3">
    <source>
        <dbReference type="Proteomes" id="UP001530400"/>
    </source>
</evidence>
<keyword evidence="3" id="KW-1185">Reference proteome</keyword>
<name>A0ABD3NPC6_9STRA</name>
<dbReference type="Proteomes" id="UP001530400">
    <property type="component" value="Unassembled WGS sequence"/>
</dbReference>
<feature type="region of interest" description="Disordered" evidence="1">
    <location>
        <begin position="88"/>
        <end position="142"/>
    </location>
</feature>
<comment type="caution">
    <text evidence="2">The sequence shown here is derived from an EMBL/GenBank/DDBJ whole genome shotgun (WGS) entry which is preliminary data.</text>
</comment>
<evidence type="ECO:0000256" key="1">
    <source>
        <dbReference type="SAM" id="MobiDB-lite"/>
    </source>
</evidence>
<protein>
    <submittedName>
        <fullName evidence="2">Uncharacterized protein</fullName>
    </submittedName>
</protein>
<feature type="compositionally biased region" description="Basic and acidic residues" evidence="1">
    <location>
        <begin position="97"/>
        <end position="106"/>
    </location>
</feature>
<accession>A0ABD3NPC6</accession>
<proteinExistence type="predicted"/>
<dbReference type="EMBL" id="JALLPJ020001058">
    <property type="protein sequence ID" value="KAL3777194.1"/>
    <property type="molecule type" value="Genomic_DNA"/>
</dbReference>
<reference evidence="2 3" key="1">
    <citation type="submission" date="2024-10" db="EMBL/GenBank/DDBJ databases">
        <title>Updated reference genomes for cyclostephanoid diatoms.</title>
        <authorList>
            <person name="Roberts W.R."/>
            <person name="Alverson A.J."/>
        </authorList>
    </citation>
    <scope>NUCLEOTIDE SEQUENCE [LARGE SCALE GENOMIC DNA]</scope>
    <source>
        <strain evidence="2 3">AJA010-31</strain>
    </source>
</reference>
<evidence type="ECO:0000313" key="2">
    <source>
        <dbReference type="EMBL" id="KAL3777194.1"/>
    </source>
</evidence>
<feature type="region of interest" description="Disordered" evidence="1">
    <location>
        <begin position="1"/>
        <end position="67"/>
    </location>
</feature>